<proteinExistence type="predicted"/>
<dbReference type="KEGG" id="gtt:GUITHDRAFT_104589"/>
<accession>L1JNH0</accession>
<dbReference type="RefSeq" id="XP_005836608.1">
    <property type="nucleotide sequence ID" value="XM_005836551.1"/>
</dbReference>
<reference evidence="5" key="2">
    <citation type="submission" date="2012-11" db="EMBL/GenBank/DDBJ databases">
        <authorList>
            <person name="Kuo A."/>
            <person name="Curtis B.A."/>
            <person name="Tanifuji G."/>
            <person name="Burki F."/>
            <person name="Gruber A."/>
            <person name="Irimia M."/>
            <person name="Maruyama S."/>
            <person name="Arias M.C."/>
            <person name="Ball S.G."/>
            <person name="Gile G.H."/>
            <person name="Hirakawa Y."/>
            <person name="Hopkins J.F."/>
            <person name="Rensing S.A."/>
            <person name="Schmutz J."/>
            <person name="Symeonidi A."/>
            <person name="Elias M."/>
            <person name="Eveleigh R.J."/>
            <person name="Herman E.K."/>
            <person name="Klute M.J."/>
            <person name="Nakayama T."/>
            <person name="Obornik M."/>
            <person name="Reyes-Prieto A."/>
            <person name="Armbrust E.V."/>
            <person name="Aves S.J."/>
            <person name="Beiko R.G."/>
            <person name="Coutinho P."/>
            <person name="Dacks J.B."/>
            <person name="Durnford D.G."/>
            <person name="Fast N.M."/>
            <person name="Green B.R."/>
            <person name="Grisdale C."/>
            <person name="Hempe F."/>
            <person name="Henrissat B."/>
            <person name="Hoppner M.P."/>
            <person name="Ishida K.-I."/>
            <person name="Kim E."/>
            <person name="Koreny L."/>
            <person name="Kroth P.G."/>
            <person name="Liu Y."/>
            <person name="Malik S.-B."/>
            <person name="Maier U.G."/>
            <person name="McRose D."/>
            <person name="Mock T."/>
            <person name="Neilson J.A."/>
            <person name="Onodera N.T."/>
            <person name="Poole A.M."/>
            <person name="Pritham E.J."/>
            <person name="Richards T.A."/>
            <person name="Rocap G."/>
            <person name="Roy S.W."/>
            <person name="Sarai C."/>
            <person name="Schaack S."/>
            <person name="Shirato S."/>
            <person name="Slamovits C.H."/>
            <person name="Spencer D.F."/>
            <person name="Suzuki S."/>
            <person name="Worden A.Z."/>
            <person name="Zauner S."/>
            <person name="Barry K."/>
            <person name="Bell C."/>
            <person name="Bharti A.K."/>
            <person name="Crow J.A."/>
            <person name="Grimwood J."/>
            <person name="Kramer R."/>
            <person name="Lindquist E."/>
            <person name="Lucas S."/>
            <person name="Salamov A."/>
            <person name="McFadden G.I."/>
            <person name="Lane C.E."/>
            <person name="Keeling P.J."/>
            <person name="Gray M.W."/>
            <person name="Grigoriev I.V."/>
            <person name="Archibald J.M."/>
        </authorList>
    </citation>
    <scope>NUCLEOTIDE SEQUENCE</scope>
    <source>
        <strain evidence="5">CCMP2712</strain>
    </source>
</reference>
<evidence type="ECO:0000313" key="5">
    <source>
        <dbReference type="Proteomes" id="UP000011087"/>
    </source>
</evidence>
<sequence>MIATSLRQQVRRKDVFISMTKFAFSVSPDSCGAAASQASMHCLVKVESDGSDCLKNILDAKRKDPVPHDGQVGSSRAAQGHLKTVTSAGSSTLRIASE</sequence>
<reference evidence="2 5" key="1">
    <citation type="journal article" date="2012" name="Nature">
        <title>Algal genomes reveal evolutionary mosaicism and the fate of nucleomorphs.</title>
        <authorList>
            <consortium name="DOE Joint Genome Institute"/>
            <person name="Curtis B.A."/>
            <person name="Tanifuji G."/>
            <person name="Burki F."/>
            <person name="Gruber A."/>
            <person name="Irimia M."/>
            <person name="Maruyama S."/>
            <person name="Arias M.C."/>
            <person name="Ball S.G."/>
            <person name="Gile G.H."/>
            <person name="Hirakawa Y."/>
            <person name="Hopkins J.F."/>
            <person name="Kuo A."/>
            <person name="Rensing S.A."/>
            <person name="Schmutz J."/>
            <person name="Symeonidi A."/>
            <person name="Elias M."/>
            <person name="Eveleigh R.J."/>
            <person name="Herman E.K."/>
            <person name="Klute M.J."/>
            <person name="Nakayama T."/>
            <person name="Obornik M."/>
            <person name="Reyes-Prieto A."/>
            <person name="Armbrust E.V."/>
            <person name="Aves S.J."/>
            <person name="Beiko R.G."/>
            <person name="Coutinho P."/>
            <person name="Dacks J.B."/>
            <person name="Durnford D.G."/>
            <person name="Fast N.M."/>
            <person name="Green B.R."/>
            <person name="Grisdale C.J."/>
            <person name="Hempel F."/>
            <person name="Henrissat B."/>
            <person name="Hoppner M.P."/>
            <person name="Ishida K."/>
            <person name="Kim E."/>
            <person name="Koreny L."/>
            <person name="Kroth P.G."/>
            <person name="Liu Y."/>
            <person name="Malik S.B."/>
            <person name="Maier U.G."/>
            <person name="McRose D."/>
            <person name="Mock T."/>
            <person name="Neilson J.A."/>
            <person name="Onodera N.T."/>
            <person name="Poole A.M."/>
            <person name="Pritham E.J."/>
            <person name="Richards T.A."/>
            <person name="Rocap G."/>
            <person name="Roy S.W."/>
            <person name="Sarai C."/>
            <person name="Schaack S."/>
            <person name="Shirato S."/>
            <person name="Slamovits C.H."/>
            <person name="Spencer D.F."/>
            <person name="Suzuki S."/>
            <person name="Worden A.Z."/>
            <person name="Zauner S."/>
            <person name="Barry K."/>
            <person name="Bell C."/>
            <person name="Bharti A.K."/>
            <person name="Crow J.A."/>
            <person name="Grimwood J."/>
            <person name="Kramer R."/>
            <person name="Lindquist E."/>
            <person name="Lucas S."/>
            <person name="Salamov A."/>
            <person name="McFadden G.I."/>
            <person name="Lane C.E."/>
            <person name="Keeling P.J."/>
            <person name="Gray M.W."/>
            <person name="Grigoriev I.V."/>
            <person name="Archibald J.M."/>
        </authorList>
    </citation>
    <scope>NUCLEOTIDE SEQUENCE</scope>
    <source>
        <strain evidence="2 5">CCMP2712</strain>
    </source>
</reference>
<feature type="compositionally biased region" description="Polar residues" evidence="1">
    <location>
        <begin position="84"/>
        <end position="98"/>
    </location>
</feature>
<dbReference type="RefSeq" id="XP_005836609.1">
    <property type="nucleotide sequence ID" value="XM_005836552.1"/>
</dbReference>
<keyword evidence="5" id="KW-1185">Reference proteome</keyword>
<evidence type="ECO:0000313" key="2">
    <source>
        <dbReference type="EMBL" id="EKX49628.1"/>
    </source>
</evidence>
<evidence type="ECO:0000313" key="4">
    <source>
        <dbReference type="EnsemblProtists" id="EKX49628"/>
    </source>
</evidence>
<protein>
    <submittedName>
        <fullName evidence="2 4">Uncharacterized protein</fullName>
    </submittedName>
</protein>
<dbReference type="AlphaFoldDB" id="L1JNH0"/>
<evidence type="ECO:0000256" key="1">
    <source>
        <dbReference type="SAM" id="MobiDB-lite"/>
    </source>
</evidence>
<gene>
    <name evidence="2" type="ORF">GUITHDRAFT_104588</name>
    <name evidence="3" type="ORF">GUITHDRAFT_104589</name>
</gene>
<evidence type="ECO:0000313" key="3">
    <source>
        <dbReference type="EMBL" id="EKX49629.1"/>
    </source>
</evidence>
<dbReference type="HOGENOM" id="CLU_2338001_0_0_1"/>
<reference evidence="4" key="3">
    <citation type="submission" date="2016-03" db="UniProtKB">
        <authorList>
            <consortium name="EnsemblProtists"/>
        </authorList>
    </citation>
    <scope>IDENTIFICATION</scope>
</reference>
<feature type="region of interest" description="Disordered" evidence="1">
    <location>
        <begin position="64"/>
        <end position="98"/>
    </location>
</feature>
<dbReference type="Proteomes" id="UP000011087">
    <property type="component" value="Unassembled WGS sequence"/>
</dbReference>
<name>L1JNH0_GUITC</name>
<dbReference type="EnsemblProtists" id="EKX49629">
    <property type="protein sequence ID" value="EKX49629"/>
    <property type="gene ID" value="GUITHDRAFT_104589"/>
</dbReference>
<dbReference type="EnsemblProtists" id="EKX49628">
    <property type="protein sequence ID" value="EKX49628"/>
    <property type="gene ID" value="GUITHDRAFT_104588"/>
</dbReference>
<organism evidence="2">
    <name type="scientific">Guillardia theta (strain CCMP2712)</name>
    <name type="common">Cryptophyte</name>
    <dbReference type="NCBI Taxonomy" id="905079"/>
    <lineage>
        <taxon>Eukaryota</taxon>
        <taxon>Cryptophyceae</taxon>
        <taxon>Pyrenomonadales</taxon>
        <taxon>Geminigeraceae</taxon>
        <taxon>Guillardia</taxon>
    </lineage>
</organism>
<dbReference type="EMBL" id="JH992981">
    <property type="protein sequence ID" value="EKX49628.1"/>
    <property type="molecule type" value="Genomic_DNA"/>
</dbReference>
<dbReference type="PaxDb" id="55529-EKX49628"/>
<dbReference type="EMBL" id="JH992981">
    <property type="protein sequence ID" value="EKX49629.1"/>
    <property type="molecule type" value="Genomic_DNA"/>
</dbReference>
<dbReference type="GeneID" id="17306311"/>
<dbReference type="GeneID" id="17306312"/>
<dbReference type="KEGG" id="gtt:GUITHDRAFT_104588"/>